<proteinExistence type="predicted"/>
<sequence length="182" mass="20039">MQLASKRRGEKGFQDDQRTFVTSLSTFQGLMRPWTTEAAAEAFTTSTTVAVRVTSSRRISHRNIVLSSGSCLLSCFCFAGKGRSPQRDVLRAGGKDLGRDGQRGNTLEGQRRGRSRPFRDVPPGKGKSAFAVPDANYKLLRFQRDRPSDVIILPGSSDVERSSPSGEFRSTATRNPSRSRVL</sequence>
<feature type="compositionally biased region" description="Basic and acidic residues" evidence="1">
    <location>
        <begin position="85"/>
        <end position="102"/>
    </location>
</feature>
<gene>
    <name evidence="2" type="ORF">K0M31_007514</name>
</gene>
<name>A0AA40GCE6_9HYME</name>
<feature type="region of interest" description="Disordered" evidence="1">
    <location>
        <begin position="84"/>
        <end position="127"/>
    </location>
</feature>
<feature type="compositionally biased region" description="Polar residues" evidence="1">
    <location>
        <begin position="162"/>
        <end position="182"/>
    </location>
</feature>
<feature type="region of interest" description="Disordered" evidence="1">
    <location>
        <begin position="151"/>
        <end position="182"/>
    </location>
</feature>
<evidence type="ECO:0000313" key="3">
    <source>
        <dbReference type="Proteomes" id="UP001177670"/>
    </source>
</evidence>
<reference evidence="2" key="1">
    <citation type="submission" date="2021-10" db="EMBL/GenBank/DDBJ databases">
        <title>Melipona bicolor Genome sequencing and assembly.</title>
        <authorList>
            <person name="Araujo N.S."/>
            <person name="Arias M.C."/>
        </authorList>
    </citation>
    <scope>NUCLEOTIDE SEQUENCE</scope>
    <source>
        <strain evidence="2">USP_2M_L1-L4_2017</strain>
        <tissue evidence="2">Whole body</tissue>
    </source>
</reference>
<dbReference type="Proteomes" id="UP001177670">
    <property type="component" value="Unassembled WGS sequence"/>
</dbReference>
<protein>
    <submittedName>
        <fullName evidence="2">Uncharacterized protein</fullName>
    </submittedName>
</protein>
<comment type="caution">
    <text evidence="2">The sequence shown here is derived from an EMBL/GenBank/DDBJ whole genome shotgun (WGS) entry which is preliminary data.</text>
</comment>
<dbReference type="AlphaFoldDB" id="A0AA40GCE6"/>
<evidence type="ECO:0000313" key="2">
    <source>
        <dbReference type="EMBL" id="KAK1134735.1"/>
    </source>
</evidence>
<organism evidence="2 3">
    <name type="scientific">Melipona bicolor</name>
    <dbReference type="NCBI Taxonomy" id="60889"/>
    <lineage>
        <taxon>Eukaryota</taxon>
        <taxon>Metazoa</taxon>
        <taxon>Ecdysozoa</taxon>
        <taxon>Arthropoda</taxon>
        <taxon>Hexapoda</taxon>
        <taxon>Insecta</taxon>
        <taxon>Pterygota</taxon>
        <taxon>Neoptera</taxon>
        <taxon>Endopterygota</taxon>
        <taxon>Hymenoptera</taxon>
        <taxon>Apocrita</taxon>
        <taxon>Aculeata</taxon>
        <taxon>Apoidea</taxon>
        <taxon>Anthophila</taxon>
        <taxon>Apidae</taxon>
        <taxon>Melipona</taxon>
    </lineage>
</organism>
<keyword evidence="3" id="KW-1185">Reference proteome</keyword>
<evidence type="ECO:0000256" key="1">
    <source>
        <dbReference type="SAM" id="MobiDB-lite"/>
    </source>
</evidence>
<accession>A0AA40GCE6</accession>
<dbReference type="EMBL" id="JAHYIQ010000002">
    <property type="protein sequence ID" value="KAK1134735.1"/>
    <property type="molecule type" value="Genomic_DNA"/>
</dbReference>